<proteinExistence type="predicted"/>
<dbReference type="Proteomes" id="UP000292855">
    <property type="component" value="Unassembled WGS sequence"/>
</dbReference>
<evidence type="ECO:0000313" key="2">
    <source>
        <dbReference type="Proteomes" id="UP000292855"/>
    </source>
</evidence>
<keyword evidence="2" id="KW-1185">Reference proteome</keyword>
<organism evidence="1 2">
    <name type="scientific">Sphingobacterium corticibacterium</name>
    <dbReference type="NCBI Taxonomy" id="2484746"/>
    <lineage>
        <taxon>Bacteria</taxon>
        <taxon>Pseudomonadati</taxon>
        <taxon>Bacteroidota</taxon>
        <taxon>Sphingobacteriia</taxon>
        <taxon>Sphingobacteriales</taxon>
        <taxon>Sphingobacteriaceae</taxon>
        <taxon>Sphingobacterium</taxon>
    </lineage>
</organism>
<dbReference type="EMBL" id="SGIT01000001">
    <property type="protein sequence ID" value="RZF62213.1"/>
    <property type="molecule type" value="Genomic_DNA"/>
</dbReference>
<dbReference type="AlphaFoldDB" id="A0A4Q6XPM9"/>
<evidence type="ECO:0008006" key="3">
    <source>
        <dbReference type="Google" id="ProtNLM"/>
    </source>
</evidence>
<name>A0A4Q6XPM9_9SPHI</name>
<evidence type="ECO:0000313" key="1">
    <source>
        <dbReference type="EMBL" id="RZF62213.1"/>
    </source>
</evidence>
<gene>
    <name evidence="1" type="ORF">EWE74_05255</name>
</gene>
<dbReference type="Pfam" id="PF08843">
    <property type="entry name" value="AbiEii"/>
    <property type="match status" value="1"/>
</dbReference>
<comment type="caution">
    <text evidence="1">The sequence shown here is derived from an EMBL/GenBank/DDBJ whole genome shotgun (WGS) entry which is preliminary data.</text>
</comment>
<reference evidence="1 2" key="1">
    <citation type="submission" date="2019-02" db="EMBL/GenBank/DDBJ databases">
        <authorList>
            <person name="Li Y."/>
        </authorList>
    </citation>
    <scope>NUCLEOTIDE SEQUENCE [LARGE SCALE GENOMIC DNA]</scope>
    <source>
        <strain evidence="1 2">30C10-4-7</strain>
    </source>
</reference>
<accession>A0A4Q6XPM9</accession>
<dbReference type="RefSeq" id="WP_130140442.1">
    <property type="nucleotide sequence ID" value="NZ_SGIT01000001.1"/>
</dbReference>
<sequence length="169" mass="19946">MEGISLEVGFDTVTPNSKHTVTSWAFDRAFSTLGNQLIDNRAYDIACYHPGYTFVEKLQTIATKYRQEQEMGEEKPNLMRQYYDVYCLLELAAVQEFLNTDAYRVHKENRFPIKDYEIPISQNDAFVLPSVEQRQRFKERYLATKALYYNEQPDFDVLIKRIGQYIDKL</sequence>
<dbReference type="InterPro" id="IPR014942">
    <property type="entry name" value="AbiEii"/>
</dbReference>
<protein>
    <recommendedName>
        <fullName evidence="3">Nucleotidyl transferase AbiEii/AbiGii toxin family protein</fullName>
    </recommendedName>
</protein>
<dbReference type="OrthoDB" id="9780929at2"/>